<gene>
    <name evidence="6" type="ORF">Q644_23930</name>
</gene>
<dbReference type="PANTHER" id="PTHR14226">
    <property type="entry name" value="NEUROPATHY TARGET ESTERASE/SWISS CHEESE D.MELANOGASTER"/>
    <property type="match status" value="1"/>
</dbReference>
<protein>
    <submittedName>
        <fullName evidence="6">Patatin</fullName>
    </submittedName>
</protein>
<name>U4VDS6_9HYPH</name>
<dbReference type="EMBL" id="ASXJ01000212">
    <property type="protein sequence ID" value="ERM00982.1"/>
    <property type="molecule type" value="Genomic_DNA"/>
</dbReference>
<dbReference type="PROSITE" id="PS51635">
    <property type="entry name" value="PNPLA"/>
    <property type="match status" value="1"/>
</dbReference>
<feature type="domain" description="PNPLA" evidence="5">
    <location>
        <begin position="14"/>
        <end position="189"/>
    </location>
</feature>
<feature type="active site" description="Nucleophile" evidence="4">
    <location>
        <position position="47"/>
    </location>
</feature>
<evidence type="ECO:0000259" key="5">
    <source>
        <dbReference type="PROSITE" id="PS51635"/>
    </source>
</evidence>
<dbReference type="PANTHER" id="PTHR14226:SF29">
    <property type="entry name" value="NEUROPATHY TARGET ESTERASE SWS"/>
    <property type="match status" value="1"/>
</dbReference>
<evidence type="ECO:0000256" key="3">
    <source>
        <dbReference type="ARBA" id="ARBA00023098"/>
    </source>
</evidence>
<reference evidence="6 7" key="1">
    <citation type="journal article" date="2014" name="FEMS Microbiol. Lett.">
        <title>Genome sequencing analysis reveals virulence-related gene content of Ochrobactrum intermedium strain 229E, a urease-positive strain isolated from the human gastric niche.</title>
        <authorList>
            <person name="Kulkarni G.J."/>
            <person name="Shetty S."/>
            <person name="Dharne M.S."/>
            <person name="Shouche Y.S."/>
        </authorList>
    </citation>
    <scope>NUCLEOTIDE SEQUENCE [LARGE SCALE GENOMIC DNA]</scope>
    <source>
        <strain evidence="6 7">229E</strain>
    </source>
</reference>
<dbReference type="GO" id="GO:0016042">
    <property type="term" value="P:lipid catabolic process"/>
    <property type="evidence" value="ECO:0007669"/>
    <property type="project" value="UniProtKB-UniRule"/>
</dbReference>
<evidence type="ECO:0000313" key="7">
    <source>
        <dbReference type="Proteomes" id="UP000016842"/>
    </source>
</evidence>
<dbReference type="Pfam" id="PF01734">
    <property type="entry name" value="Patatin"/>
    <property type="match status" value="1"/>
</dbReference>
<dbReference type="Gene3D" id="3.40.1090.10">
    <property type="entry name" value="Cytosolic phospholipase A2 catalytic domain"/>
    <property type="match status" value="2"/>
</dbReference>
<keyword evidence="1 4" id="KW-0378">Hydrolase</keyword>
<evidence type="ECO:0000313" key="6">
    <source>
        <dbReference type="EMBL" id="ERM00982.1"/>
    </source>
</evidence>
<feature type="short sequence motif" description="GXSXG" evidence="4">
    <location>
        <begin position="45"/>
        <end position="49"/>
    </location>
</feature>
<dbReference type="Proteomes" id="UP000016842">
    <property type="component" value="Unassembled WGS sequence"/>
</dbReference>
<organism evidence="6 7">
    <name type="scientific">Brucella intermedia 229E</name>
    <dbReference type="NCBI Taxonomy" id="1337887"/>
    <lineage>
        <taxon>Bacteria</taxon>
        <taxon>Pseudomonadati</taxon>
        <taxon>Pseudomonadota</taxon>
        <taxon>Alphaproteobacteria</taxon>
        <taxon>Hyphomicrobiales</taxon>
        <taxon>Brucellaceae</taxon>
        <taxon>Brucella/Ochrobactrum group</taxon>
        <taxon>Brucella</taxon>
    </lineage>
</organism>
<sequence length="294" mass="31675">MEKAVPSSPPRIAVAFGGGGARGIAHLHIVEVLDELGIKPVAIAGSSIGSIVGGAGMASGMTGHEIHKYMAAIFNRRSEVAKRIWQTRPARWVELLKGGLRVSQFNIEKVLDVFLPESLPANVEELKIPMSITAADFHAAQEIHIRDGDLHSAIAASCAIPPVFAPVRREGRILVDGGLFNPVPFDLLFDKADIVIGIDVVGTPVGPDDYMPTTFEAVIGANQLTMCSIIENKFRIRPPHIFIRPNVERIGLLDFLKFEQILSQSASVRDELKRAIELTIEGGKAAPIGSTLAN</sequence>
<evidence type="ECO:0000256" key="2">
    <source>
        <dbReference type="ARBA" id="ARBA00022963"/>
    </source>
</evidence>
<dbReference type="SUPFAM" id="SSF52151">
    <property type="entry name" value="FabD/lysophospholipase-like"/>
    <property type="match status" value="1"/>
</dbReference>
<dbReference type="InterPro" id="IPR016035">
    <property type="entry name" value="Acyl_Trfase/lysoPLipase"/>
</dbReference>
<comment type="caution">
    <text evidence="6">The sequence shown here is derived from an EMBL/GenBank/DDBJ whole genome shotgun (WGS) entry which is preliminary data.</text>
</comment>
<feature type="short sequence motif" description="GXGXXG" evidence="4">
    <location>
        <begin position="18"/>
        <end position="23"/>
    </location>
</feature>
<proteinExistence type="predicted"/>
<feature type="short sequence motif" description="DGA/G" evidence="4">
    <location>
        <begin position="176"/>
        <end position="178"/>
    </location>
</feature>
<dbReference type="GO" id="GO:0016787">
    <property type="term" value="F:hydrolase activity"/>
    <property type="evidence" value="ECO:0007669"/>
    <property type="project" value="UniProtKB-UniRule"/>
</dbReference>
<keyword evidence="2 4" id="KW-0442">Lipid degradation</keyword>
<evidence type="ECO:0000256" key="1">
    <source>
        <dbReference type="ARBA" id="ARBA00022801"/>
    </source>
</evidence>
<dbReference type="InterPro" id="IPR050301">
    <property type="entry name" value="NTE"/>
</dbReference>
<accession>U4VDS6</accession>
<feature type="active site" description="Proton acceptor" evidence="4">
    <location>
        <position position="176"/>
    </location>
</feature>
<evidence type="ECO:0000256" key="4">
    <source>
        <dbReference type="PROSITE-ProRule" id="PRU01161"/>
    </source>
</evidence>
<dbReference type="AlphaFoldDB" id="U4VDS6"/>
<keyword evidence="3 4" id="KW-0443">Lipid metabolism</keyword>
<dbReference type="PATRIC" id="fig|1337887.3.peg.3651"/>
<dbReference type="InterPro" id="IPR002641">
    <property type="entry name" value="PNPLA_dom"/>
</dbReference>